<dbReference type="Proteomes" id="UP000499080">
    <property type="component" value="Unassembled WGS sequence"/>
</dbReference>
<evidence type="ECO:0008006" key="3">
    <source>
        <dbReference type="Google" id="ProtNLM"/>
    </source>
</evidence>
<evidence type="ECO:0000313" key="2">
    <source>
        <dbReference type="Proteomes" id="UP000499080"/>
    </source>
</evidence>
<gene>
    <name evidence="1" type="ORF">AVEN_265570_1</name>
</gene>
<protein>
    <recommendedName>
        <fullName evidence="3">HAT C-terminal dimerisation domain-containing protein</fullName>
    </recommendedName>
</protein>
<dbReference type="EMBL" id="BGPR01008491">
    <property type="protein sequence ID" value="GBN34179.1"/>
    <property type="molecule type" value="Genomic_DNA"/>
</dbReference>
<keyword evidence="2" id="KW-1185">Reference proteome</keyword>
<dbReference type="OrthoDB" id="6427599at2759"/>
<accession>A0A4Y2N674</accession>
<name>A0A4Y2N674_ARAVE</name>
<evidence type="ECO:0000313" key="1">
    <source>
        <dbReference type="EMBL" id="GBN34179.1"/>
    </source>
</evidence>
<dbReference type="AlphaFoldDB" id="A0A4Y2N674"/>
<comment type="caution">
    <text evidence="1">The sequence shown here is derived from an EMBL/GenBank/DDBJ whole genome shotgun (WGS) entry which is preliminary data.</text>
</comment>
<organism evidence="1 2">
    <name type="scientific">Araneus ventricosus</name>
    <name type="common">Orbweaver spider</name>
    <name type="synonym">Epeira ventricosa</name>
    <dbReference type="NCBI Taxonomy" id="182803"/>
    <lineage>
        <taxon>Eukaryota</taxon>
        <taxon>Metazoa</taxon>
        <taxon>Ecdysozoa</taxon>
        <taxon>Arthropoda</taxon>
        <taxon>Chelicerata</taxon>
        <taxon>Arachnida</taxon>
        <taxon>Araneae</taxon>
        <taxon>Araneomorphae</taxon>
        <taxon>Entelegynae</taxon>
        <taxon>Araneoidea</taxon>
        <taxon>Araneidae</taxon>
        <taxon>Araneus</taxon>
    </lineage>
</organism>
<proteinExistence type="predicted"/>
<reference evidence="1 2" key="1">
    <citation type="journal article" date="2019" name="Sci. Rep.">
        <title>Orb-weaving spider Araneus ventricosus genome elucidates the spidroin gene catalogue.</title>
        <authorList>
            <person name="Kono N."/>
            <person name="Nakamura H."/>
            <person name="Ohtoshi R."/>
            <person name="Moran D.A.P."/>
            <person name="Shinohara A."/>
            <person name="Yoshida Y."/>
            <person name="Fujiwara M."/>
            <person name="Mori M."/>
            <person name="Tomita M."/>
            <person name="Arakawa K."/>
        </authorList>
    </citation>
    <scope>NUCLEOTIDE SEQUENCE [LARGE SCALE GENOMIC DNA]</scope>
</reference>
<sequence>MDNWLKTGTLKKSASRTEIRTTDLAAMEITVDQQDDNHEVQRPTDWPFQNLNLKKKFVDFWVEVKEDYQELGVKALKYSKPFTNTELVERAFSSYTSIENKYRNKLDASPDMRLYLHSFEPNVIKFSFMKQAQGSQ</sequence>